<organism evidence="3">
    <name type="scientific">Amblyomma triste</name>
    <name type="common">Neotropical tick</name>
    <dbReference type="NCBI Taxonomy" id="251400"/>
    <lineage>
        <taxon>Eukaryota</taxon>
        <taxon>Metazoa</taxon>
        <taxon>Ecdysozoa</taxon>
        <taxon>Arthropoda</taxon>
        <taxon>Chelicerata</taxon>
        <taxon>Arachnida</taxon>
        <taxon>Acari</taxon>
        <taxon>Parasitiformes</taxon>
        <taxon>Ixodida</taxon>
        <taxon>Ixodoidea</taxon>
        <taxon>Ixodidae</taxon>
        <taxon>Amblyomminae</taxon>
        <taxon>Amblyomma</taxon>
    </lineage>
</organism>
<reference evidence="3" key="1">
    <citation type="submission" date="2014-03" db="EMBL/GenBank/DDBJ databases">
        <title>The sialotranscriptome of Amblyomma triste, Amblyomma parvum and Amblyomma cajennense ticks, uncovered by 454-based RNA-seq.</title>
        <authorList>
            <person name="Garcia G.R."/>
            <person name="Gardinassi L.G."/>
            <person name="Ribeiro J.M."/>
            <person name="Anatriello E."/>
            <person name="Ferreira B.R."/>
            <person name="Moreira H.N."/>
            <person name="Mafra C."/>
            <person name="Olegario M.M."/>
            <person name="Szabo P.J."/>
            <person name="Miranda-Santos I.K."/>
            <person name="Maruyama S.R."/>
        </authorList>
    </citation>
    <scope>NUCLEOTIDE SEQUENCE</scope>
    <source>
        <strain evidence="3">Mato Grasso do Sul</strain>
        <tissue evidence="3">Salivary glands</tissue>
    </source>
</reference>
<dbReference type="Pfam" id="PF18400">
    <property type="entry name" value="Thioredoxin_12"/>
    <property type="match status" value="1"/>
</dbReference>
<evidence type="ECO:0000256" key="1">
    <source>
        <dbReference type="SAM" id="SignalP"/>
    </source>
</evidence>
<dbReference type="EMBL" id="GBBM01003485">
    <property type="protein sequence ID" value="JAC31933.1"/>
    <property type="molecule type" value="mRNA"/>
</dbReference>
<feature type="chain" id="PRO_5001518636" evidence="1">
    <location>
        <begin position="29"/>
        <end position="266"/>
    </location>
</feature>
<proteinExistence type="evidence at transcript level"/>
<dbReference type="InterPro" id="IPR009448">
    <property type="entry name" value="UDP-g_GGtrans"/>
</dbReference>
<dbReference type="GO" id="GO:0005783">
    <property type="term" value="C:endoplasmic reticulum"/>
    <property type="evidence" value="ECO:0007669"/>
    <property type="project" value="TreeGrafter"/>
</dbReference>
<name>A0A023GG20_AMBTT</name>
<dbReference type="GO" id="GO:0036503">
    <property type="term" value="P:ERAD pathway"/>
    <property type="evidence" value="ECO:0007669"/>
    <property type="project" value="TreeGrafter"/>
</dbReference>
<keyword evidence="1" id="KW-0732">Signal</keyword>
<dbReference type="GO" id="GO:0051082">
    <property type="term" value="F:unfolded protein binding"/>
    <property type="evidence" value="ECO:0007669"/>
    <property type="project" value="TreeGrafter"/>
</dbReference>
<dbReference type="PANTHER" id="PTHR11226:SF0">
    <property type="entry name" value="UDP-GLUCOSE:GLYCOPROTEIN GLUCOSYLTRANSFERASE"/>
    <property type="match status" value="1"/>
</dbReference>
<dbReference type="GO" id="GO:0003980">
    <property type="term" value="F:UDP-glucose:glycoprotein glucosyltransferase activity"/>
    <property type="evidence" value="ECO:0007669"/>
    <property type="project" value="InterPro"/>
</dbReference>
<dbReference type="InterPro" id="IPR040693">
    <property type="entry name" value="UGGT_TRXL_1"/>
</dbReference>
<protein>
    <submittedName>
        <fullName evidence="3">Putative udp-glucose:glycoprotein glucosyltransferase</fullName>
    </submittedName>
</protein>
<dbReference type="AlphaFoldDB" id="A0A023GG20"/>
<dbReference type="GO" id="GO:0018279">
    <property type="term" value="P:protein N-linked glycosylation via asparagine"/>
    <property type="evidence" value="ECO:0007669"/>
    <property type="project" value="TreeGrafter"/>
</dbReference>
<accession>A0A023GG20</accession>
<keyword evidence="3" id="KW-0808">Transferase</keyword>
<sequence>MISFQTSQLAMGISSVLLLLCVWSVALAVVECAPQKVISVTLDSKWSSTPLHLEASEFFAEESNDYFWRYVNDFQELDLAAFSNSTPKAQYETVLDVASRHLSAAKLALLKLSLSLRAHSPAVETFQQAAQDKGFPDDCEFVIEVQGGGVVCSLDKLDQALRDRDETVKLYTFKVDHFYGGAATSQQQQQKPVVILHGDLGAPGFRRFHEELEERAKLREINYVLRHFVRNPSSNKVRLSGYGVELAIKSTEYKAQDDTKVKEEKM</sequence>
<feature type="domain" description="UGGT thioredoxin-like" evidence="2">
    <location>
        <begin position="48"/>
        <end position="235"/>
    </location>
</feature>
<dbReference type="PANTHER" id="PTHR11226">
    <property type="entry name" value="UDP-GLUCOSE GLYCOPROTEIN:GLUCOSYLTRANSFERASE"/>
    <property type="match status" value="1"/>
</dbReference>
<feature type="signal peptide" evidence="1">
    <location>
        <begin position="1"/>
        <end position="28"/>
    </location>
</feature>
<evidence type="ECO:0000259" key="2">
    <source>
        <dbReference type="Pfam" id="PF18400"/>
    </source>
</evidence>
<evidence type="ECO:0000313" key="3">
    <source>
        <dbReference type="EMBL" id="JAC31933.1"/>
    </source>
</evidence>